<evidence type="ECO:0000313" key="7">
    <source>
        <dbReference type="Proteomes" id="UP000179934"/>
    </source>
</evidence>
<dbReference type="InterPro" id="IPR013762">
    <property type="entry name" value="Integrase-like_cat_sf"/>
</dbReference>
<evidence type="ECO:0000256" key="2">
    <source>
        <dbReference type="ARBA" id="ARBA00022908"/>
    </source>
</evidence>
<comment type="similarity">
    <text evidence="1">Belongs to the 'phage' integrase family.</text>
</comment>
<dbReference type="CDD" id="cd00801">
    <property type="entry name" value="INT_P4_C"/>
    <property type="match status" value="1"/>
</dbReference>
<protein>
    <submittedName>
        <fullName evidence="6">Integrase</fullName>
    </submittedName>
</protein>
<dbReference type="PANTHER" id="PTHR30629:SF2">
    <property type="entry name" value="PROPHAGE INTEGRASE INTS-RELATED"/>
    <property type="match status" value="1"/>
</dbReference>
<sequence>MARKPVTQDREIPSLILQGEASITRYAVKSPHGGGLAIEVRAGKSKRFVYRYRIAGTQATVVLGNYPALSLARARLEHAELAALVKKGIDPRKHVASEKAKNETALTMDELLGRWLEAQHVAQAVKPKTLQCHQERWNRHLKKSLGNIRLIDLTRAHLAQALEITRRATKDETRKGLGTLNQMLDYAVVHCLIEANPARLLRPKDFGASAGSPRERWLTVPELRRLWKAIDEDLGSGGSLAAGGRGVSRHATISLPAANAIKLLILTGCRRGEVANMRFSHIRDDVWTIPDTKNGKPHSVFLSRQAKALIDEQALYVNGDFIFESDRPKSDVIEPILVDSITRALRRFISRSLSDMEPFTVHDLRRSAATNWAERLDAEERVIELCLNHLPLNKLVRTYHRSRHDDKKKMLWQRWGELVELEVANEPQKNSSYGNVIEFIKKVK</sequence>
<dbReference type="STRING" id="646.BJD16_12550"/>
<dbReference type="Gene3D" id="3.30.160.390">
    <property type="entry name" value="Integrase, DNA-binding domain"/>
    <property type="match status" value="1"/>
</dbReference>
<proteinExistence type="inferred from homology"/>
<evidence type="ECO:0000256" key="1">
    <source>
        <dbReference type="ARBA" id="ARBA00008857"/>
    </source>
</evidence>
<dbReference type="RefSeq" id="WP_042021674.1">
    <property type="nucleotide sequence ID" value="NZ_CDBW01000028.1"/>
</dbReference>
<dbReference type="Pfam" id="PF13356">
    <property type="entry name" value="Arm-DNA-bind_3"/>
    <property type="match status" value="1"/>
</dbReference>
<dbReference type="InterPro" id="IPR053876">
    <property type="entry name" value="Phage_int_M"/>
</dbReference>
<dbReference type="Gene3D" id="1.10.443.10">
    <property type="entry name" value="Intergrase catalytic core"/>
    <property type="match status" value="1"/>
</dbReference>
<dbReference type="GeneID" id="58922930"/>
<keyword evidence="2" id="KW-0229">DNA integration</keyword>
<dbReference type="GO" id="GO:0003677">
    <property type="term" value="F:DNA binding"/>
    <property type="evidence" value="ECO:0007669"/>
    <property type="project" value="UniProtKB-KW"/>
</dbReference>
<dbReference type="AlphaFoldDB" id="A0A1S2CY23"/>
<dbReference type="PROSITE" id="PS51898">
    <property type="entry name" value="TYR_RECOMBINASE"/>
    <property type="match status" value="1"/>
</dbReference>
<dbReference type="InterPro" id="IPR025166">
    <property type="entry name" value="Integrase_DNA_bind_dom"/>
</dbReference>
<accession>A0A1S2CY23</accession>
<dbReference type="GO" id="GO:0015074">
    <property type="term" value="P:DNA integration"/>
    <property type="evidence" value="ECO:0007669"/>
    <property type="project" value="UniProtKB-KW"/>
</dbReference>
<dbReference type="OrthoDB" id="9795573at2"/>
<evidence type="ECO:0000256" key="3">
    <source>
        <dbReference type="ARBA" id="ARBA00023125"/>
    </source>
</evidence>
<dbReference type="InterPro" id="IPR050808">
    <property type="entry name" value="Phage_Integrase"/>
</dbReference>
<dbReference type="GO" id="GO:0006310">
    <property type="term" value="P:DNA recombination"/>
    <property type="evidence" value="ECO:0007669"/>
    <property type="project" value="UniProtKB-KW"/>
</dbReference>
<dbReference type="Pfam" id="PF00589">
    <property type="entry name" value="Phage_integrase"/>
    <property type="match status" value="1"/>
</dbReference>
<evidence type="ECO:0000313" key="6">
    <source>
        <dbReference type="EMBL" id="OHY93614.1"/>
    </source>
</evidence>
<gene>
    <name evidence="6" type="ORF">BJD16_12550</name>
</gene>
<comment type="caution">
    <text evidence="6">The sequence shown here is derived from an EMBL/GenBank/DDBJ whole genome shotgun (WGS) entry which is preliminary data.</text>
</comment>
<dbReference type="InterPro" id="IPR010998">
    <property type="entry name" value="Integrase_recombinase_N"/>
</dbReference>
<evidence type="ECO:0000259" key="5">
    <source>
        <dbReference type="PROSITE" id="PS51898"/>
    </source>
</evidence>
<dbReference type="Pfam" id="PF22022">
    <property type="entry name" value="Phage_int_M"/>
    <property type="match status" value="1"/>
</dbReference>
<keyword evidence="3" id="KW-0238">DNA-binding</keyword>
<dbReference type="InterPro" id="IPR002104">
    <property type="entry name" value="Integrase_catalytic"/>
</dbReference>
<dbReference type="SUPFAM" id="SSF56349">
    <property type="entry name" value="DNA breaking-rejoining enzymes"/>
    <property type="match status" value="1"/>
</dbReference>
<dbReference type="Gene3D" id="1.10.150.130">
    <property type="match status" value="1"/>
</dbReference>
<dbReference type="EMBL" id="MKFU01000010">
    <property type="protein sequence ID" value="OHY93614.1"/>
    <property type="molecule type" value="Genomic_DNA"/>
</dbReference>
<evidence type="ECO:0000256" key="4">
    <source>
        <dbReference type="ARBA" id="ARBA00023172"/>
    </source>
</evidence>
<dbReference type="InterPro" id="IPR038488">
    <property type="entry name" value="Integrase_DNA-bd_sf"/>
</dbReference>
<feature type="domain" description="Tyr recombinase" evidence="5">
    <location>
        <begin position="213"/>
        <end position="412"/>
    </location>
</feature>
<dbReference type="InterPro" id="IPR011010">
    <property type="entry name" value="DNA_brk_join_enz"/>
</dbReference>
<dbReference type="Proteomes" id="UP000179934">
    <property type="component" value="Unassembled WGS sequence"/>
</dbReference>
<reference evidence="6 7" key="1">
    <citation type="submission" date="2016-09" db="EMBL/GenBank/DDBJ databases">
        <title>Draft Genome Sequence of Aeromonas sobria Strain 08005, Isolated from Sick Rana catesbeiana.</title>
        <authorList>
            <person name="Yang Q."/>
        </authorList>
    </citation>
    <scope>NUCLEOTIDE SEQUENCE [LARGE SCALE GENOMIC DNA]</scope>
    <source>
        <strain evidence="6 7">08005</strain>
    </source>
</reference>
<dbReference type="PANTHER" id="PTHR30629">
    <property type="entry name" value="PROPHAGE INTEGRASE"/>
    <property type="match status" value="1"/>
</dbReference>
<name>A0A1S2CY23_AERSO</name>
<organism evidence="6 7">
    <name type="scientific">Aeromonas sobria</name>
    <dbReference type="NCBI Taxonomy" id="646"/>
    <lineage>
        <taxon>Bacteria</taxon>
        <taxon>Pseudomonadati</taxon>
        <taxon>Pseudomonadota</taxon>
        <taxon>Gammaproteobacteria</taxon>
        <taxon>Aeromonadales</taxon>
        <taxon>Aeromonadaceae</taxon>
        <taxon>Aeromonas</taxon>
    </lineage>
</organism>
<keyword evidence="4" id="KW-0233">DNA recombination</keyword>